<gene>
    <name evidence="2" type="ordered locus">MICA_833</name>
</gene>
<evidence type="ECO:0000256" key="1">
    <source>
        <dbReference type="SAM" id="MobiDB-lite"/>
    </source>
</evidence>
<feature type="region of interest" description="Disordered" evidence="1">
    <location>
        <begin position="440"/>
        <end position="483"/>
    </location>
</feature>
<reference evidence="2 3" key="1">
    <citation type="journal article" date="2011" name="BMC Genomics">
        <title>Genomic insights into an obligate epibiotic bacterial predator: Micavibrio aeruginosavorus ARL-13.</title>
        <authorList>
            <person name="Wang Z."/>
            <person name="Kadouri D."/>
            <person name="Wu M."/>
        </authorList>
    </citation>
    <scope>NUCLEOTIDE SEQUENCE [LARGE SCALE GENOMIC DNA]</scope>
    <source>
        <strain evidence="2 3">ARL-13</strain>
    </source>
</reference>
<dbReference type="HOGENOM" id="CLU_568376_0_0_5"/>
<feature type="compositionally biased region" description="Low complexity" evidence="1">
    <location>
        <begin position="473"/>
        <end position="483"/>
    </location>
</feature>
<dbReference type="STRING" id="856793.MICA_833"/>
<name>G2KRB9_MICAA</name>
<dbReference type="Proteomes" id="UP000009286">
    <property type="component" value="Chromosome"/>
</dbReference>
<evidence type="ECO:0000313" key="3">
    <source>
        <dbReference type="Proteomes" id="UP000009286"/>
    </source>
</evidence>
<dbReference type="KEGG" id="mai:MICA_833"/>
<proteinExistence type="predicted"/>
<evidence type="ECO:0000313" key="2">
    <source>
        <dbReference type="EMBL" id="AEP09166.1"/>
    </source>
</evidence>
<dbReference type="AlphaFoldDB" id="G2KRB9"/>
<protein>
    <submittedName>
        <fullName evidence="2">Uncharacterized protein</fullName>
    </submittedName>
</protein>
<dbReference type="OrthoDB" id="9768858at2"/>
<organism evidence="2 3">
    <name type="scientific">Micavibrio aeruginosavorus (strain ARL-13)</name>
    <dbReference type="NCBI Taxonomy" id="856793"/>
    <lineage>
        <taxon>Bacteria</taxon>
        <taxon>Pseudomonadati</taxon>
        <taxon>Bdellovibrionota</taxon>
        <taxon>Bdellovibrionia</taxon>
        <taxon>Bdellovibrionales</taxon>
        <taxon>Pseudobdellovibrionaceae</taxon>
        <taxon>Micavibrio</taxon>
    </lineage>
</organism>
<dbReference type="EMBL" id="CP002382">
    <property type="protein sequence ID" value="AEP09166.1"/>
    <property type="molecule type" value="Genomic_DNA"/>
</dbReference>
<dbReference type="eggNOG" id="COG3853">
    <property type="taxonomic scope" value="Bacteria"/>
</dbReference>
<dbReference type="RefSeq" id="WP_014102389.1">
    <property type="nucleotide sequence ID" value="NC_016026.1"/>
</dbReference>
<sequence length="483" mass="52903">MAPNKTTDIQVEVLQGEDGTRFYKDIPDYRTADEETRALMDAMIDGVDWRDLNTIIGFGKEAKDGVLQVSRKINERVMADNSFIAEMRECADAVSGLDMGALTQRLDDLAKGGFDIVKNNKAEVGTGLALAMFVNPIVGLLAGLGMKGARVGKEKYDQVKGKVRGEMDHAKEAEAARDDLRKAILTTRALVEKLETAKEKIPSYINEVNAMGGARTKAYGALTLAIGAGQELQRRFYEEILPAEQENGAISLEELQQLQMAGDVMARTVEGLLGSRANSLQNIVTLSESLKMYTQMYVKIEEHLTSSVGEWEGQIAHGNLMVDRIELQAVITAADKKSADLAEKSEKLHETSRVMHQKSMEQGTFHLAQIAASTERLAQRLSSEMLTITDQSRRHVAAQERLEQATQTLAETFQSNAQKRAQLLVGSATSDKLSLRFEQKAAGNDNAPDVAEEAQVIEQTATAGKAERKPRAPRTAKPAAKPE</sequence>
<keyword evidence="3" id="KW-1185">Reference proteome</keyword>
<accession>G2KRB9</accession>